<sequence>MTVANLKNMSRGGLLVNSQTVGLVTFRLAR</sequence>
<dbReference type="EMBL" id="FWFT01000001">
    <property type="protein sequence ID" value="SLN13021.1"/>
    <property type="molecule type" value="Genomic_DNA"/>
</dbReference>
<dbReference type="Proteomes" id="UP000193623">
    <property type="component" value="Unassembled WGS sequence"/>
</dbReference>
<protein>
    <submittedName>
        <fullName evidence="1">Uncharacterized protein</fullName>
    </submittedName>
</protein>
<accession>A0A1Y5RCI4</accession>
<dbReference type="AlphaFoldDB" id="A0A1Y5RCI4"/>
<organism evidence="1 2">
    <name type="scientific">Pseudooctadecabacter jejudonensis</name>
    <dbReference type="NCBI Taxonomy" id="1391910"/>
    <lineage>
        <taxon>Bacteria</taxon>
        <taxon>Pseudomonadati</taxon>
        <taxon>Pseudomonadota</taxon>
        <taxon>Alphaproteobacteria</taxon>
        <taxon>Rhodobacterales</taxon>
        <taxon>Paracoccaceae</taxon>
        <taxon>Pseudooctadecabacter</taxon>
    </lineage>
</organism>
<evidence type="ECO:0000313" key="2">
    <source>
        <dbReference type="Proteomes" id="UP000193623"/>
    </source>
</evidence>
<keyword evidence="2" id="KW-1185">Reference proteome</keyword>
<proteinExistence type="predicted"/>
<reference evidence="1 2" key="1">
    <citation type="submission" date="2017-03" db="EMBL/GenBank/DDBJ databases">
        <authorList>
            <person name="Afonso C.L."/>
            <person name="Miller P.J."/>
            <person name="Scott M.A."/>
            <person name="Spackman E."/>
            <person name="Goraichik I."/>
            <person name="Dimitrov K.M."/>
            <person name="Suarez D.L."/>
            <person name="Swayne D.E."/>
        </authorList>
    </citation>
    <scope>NUCLEOTIDE SEQUENCE [LARGE SCALE GENOMIC DNA]</scope>
    <source>
        <strain evidence="1 2">CECT 8397</strain>
    </source>
</reference>
<evidence type="ECO:0000313" key="1">
    <source>
        <dbReference type="EMBL" id="SLN13021.1"/>
    </source>
</evidence>
<name>A0A1Y5RCI4_9RHOB</name>
<gene>
    <name evidence="1" type="ORF">PSJ8397_00205</name>
</gene>